<dbReference type="Gene3D" id="3.90.320.10">
    <property type="match status" value="1"/>
</dbReference>
<dbReference type="InterPro" id="IPR011604">
    <property type="entry name" value="PDDEXK-like_dom_sf"/>
</dbReference>
<sequence length="281" mass="32059">MKSVATKSPEQKEYDWKAKRHGKITSSTLPDLMKAGKGTPYGKAFFDALYLVRYERRTGITRENGACKAFDWGHENEPLAVEWVRSQLIDEVKSCTTDFPDIVFNEPFAGFGDSPDFYVYGLDGKIKALGEIKCPMSQGKIETLQFLNEITEKDEYYWQFLGHFVGMSDVDVLYYVIYDGYTNNGRIIEMHRAEHEANIQKLADRIRFADALVDCSLKTGLDFPECIEAATVILPLRLEIEVLTKQAKGNVPIQNQIRRIKKEIRKIIASKKACSQHTINI</sequence>
<reference evidence="2" key="1">
    <citation type="submission" date="2016-11" db="EMBL/GenBank/DDBJ databases">
        <authorList>
            <person name="Varghese N."/>
            <person name="Submissions S."/>
        </authorList>
    </citation>
    <scope>NUCLEOTIDE SEQUENCE [LARGE SCALE GENOMIC DNA]</scope>
    <source>
        <strain evidence="2">DSM 26884</strain>
    </source>
</reference>
<accession>A0A1M6ESH9</accession>
<evidence type="ECO:0000313" key="1">
    <source>
        <dbReference type="EMBL" id="SHI88353.1"/>
    </source>
</evidence>
<protein>
    <submittedName>
        <fullName evidence="1">YqaJ-like recombinase domain-containing protein</fullName>
    </submittedName>
</protein>
<dbReference type="AlphaFoldDB" id="A0A1M6ESH9"/>
<proteinExistence type="predicted"/>
<dbReference type="SUPFAM" id="SSF52980">
    <property type="entry name" value="Restriction endonuclease-like"/>
    <property type="match status" value="1"/>
</dbReference>
<dbReference type="RefSeq" id="WP_025833612.1">
    <property type="nucleotide sequence ID" value="NZ_FQZN01000010.1"/>
</dbReference>
<dbReference type="EMBL" id="FQZN01000010">
    <property type="protein sequence ID" value="SHI88353.1"/>
    <property type="molecule type" value="Genomic_DNA"/>
</dbReference>
<evidence type="ECO:0000313" key="2">
    <source>
        <dbReference type="Proteomes" id="UP000184192"/>
    </source>
</evidence>
<dbReference type="InterPro" id="IPR011335">
    <property type="entry name" value="Restrct_endonuc-II-like"/>
</dbReference>
<gene>
    <name evidence="1" type="ORF">SAMN05444350_11039</name>
</gene>
<dbReference type="GeneID" id="92712000"/>
<dbReference type="eggNOG" id="ENOG50336AX">
    <property type="taxonomic scope" value="Bacteria"/>
</dbReference>
<name>A0A1M6ESH9_9BACE</name>
<dbReference type="Proteomes" id="UP000184192">
    <property type="component" value="Unassembled WGS sequence"/>
</dbReference>
<keyword evidence="2" id="KW-1185">Reference proteome</keyword>
<organism evidence="1 2">
    <name type="scientific">Bacteroides stercorirosoris</name>
    <dbReference type="NCBI Taxonomy" id="871324"/>
    <lineage>
        <taxon>Bacteria</taxon>
        <taxon>Pseudomonadati</taxon>
        <taxon>Bacteroidota</taxon>
        <taxon>Bacteroidia</taxon>
        <taxon>Bacteroidales</taxon>
        <taxon>Bacteroidaceae</taxon>
        <taxon>Bacteroides</taxon>
    </lineage>
</organism>